<feature type="region of interest" description="Disordered" evidence="1">
    <location>
        <begin position="40"/>
        <end position="60"/>
    </location>
</feature>
<dbReference type="AlphaFoldDB" id="A0AAD3MYZ1"/>
<proteinExistence type="predicted"/>
<gene>
    <name evidence="2" type="ORF">AKAME5_001353900</name>
</gene>
<feature type="region of interest" description="Disordered" evidence="1">
    <location>
        <begin position="1"/>
        <end position="23"/>
    </location>
</feature>
<dbReference type="Proteomes" id="UP001279410">
    <property type="component" value="Unassembled WGS sequence"/>
</dbReference>
<reference evidence="2" key="1">
    <citation type="submission" date="2022-08" db="EMBL/GenBank/DDBJ databases">
        <title>Genome sequencing of akame (Lates japonicus).</title>
        <authorList>
            <person name="Hashiguchi Y."/>
            <person name="Takahashi H."/>
        </authorList>
    </citation>
    <scope>NUCLEOTIDE SEQUENCE</scope>
    <source>
        <strain evidence="2">Kochi</strain>
    </source>
</reference>
<evidence type="ECO:0000256" key="1">
    <source>
        <dbReference type="SAM" id="MobiDB-lite"/>
    </source>
</evidence>
<keyword evidence="3" id="KW-1185">Reference proteome</keyword>
<feature type="compositionally biased region" description="Low complexity" evidence="1">
    <location>
        <begin position="50"/>
        <end position="59"/>
    </location>
</feature>
<protein>
    <submittedName>
        <fullName evidence="2">Kinesin-related protein 12-like protein</fullName>
    </submittedName>
</protein>
<name>A0AAD3MYZ1_LATJO</name>
<dbReference type="EMBL" id="BRZM01000047">
    <property type="protein sequence ID" value="GLD61759.1"/>
    <property type="molecule type" value="Genomic_DNA"/>
</dbReference>
<comment type="caution">
    <text evidence="2">The sequence shown here is derived from an EMBL/GenBank/DDBJ whole genome shotgun (WGS) entry which is preliminary data.</text>
</comment>
<sequence>MRALKHGEHLQNDGQRHQADDSASCHKCRHLHWTEEFCHEGHQEGDGAPGDDVGAAAEEMGQSERKVLNLAEGMETLTKPSSWRWFHLMDLAMARTASILQRETESC</sequence>
<evidence type="ECO:0000313" key="2">
    <source>
        <dbReference type="EMBL" id="GLD61759.1"/>
    </source>
</evidence>
<organism evidence="2 3">
    <name type="scientific">Lates japonicus</name>
    <name type="common">Japanese lates</name>
    <dbReference type="NCBI Taxonomy" id="270547"/>
    <lineage>
        <taxon>Eukaryota</taxon>
        <taxon>Metazoa</taxon>
        <taxon>Chordata</taxon>
        <taxon>Craniata</taxon>
        <taxon>Vertebrata</taxon>
        <taxon>Euteleostomi</taxon>
        <taxon>Actinopterygii</taxon>
        <taxon>Neopterygii</taxon>
        <taxon>Teleostei</taxon>
        <taxon>Neoteleostei</taxon>
        <taxon>Acanthomorphata</taxon>
        <taxon>Carangaria</taxon>
        <taxon>Carangaria incertae sedis</taxon>
        <taxon>Centropomidae</taxon>
        <taxon>Lates</taxon>
    </lineage>
</organism>
<evidence type="ECO:0000313" key="3">
    <source>
        <dbReference type="Proteomes" id="UP001279410"/>
    </source>
</evidence>
<accession>A0AAD3MYZ1</accession>